<protein>
    <submittedName>
        <fullName evidence="5">RNA polymerase subunit sigma-70</fullName>
    </submittedName>
</protein>
<dbReference type="OMA" id="WLQSRMA"/>
<name>A0A3D4VD27_9BACT</name>
<keyword evidence="3" id="KW-0804">Transcription</keyword>
<gene>
    <name evidence="5" type="ORF">DGD08_17620</name>
</gene>
<evidence type="ECO:0000313" key="5">
    <source>
        <dbReference type="EMBL" id="HCT59023.1"/>
    </source>
</evidence>
<dbReference type="AlphaFoldDB" id="A0A3D4VD27"/>
<dbReference type="InterPro" id="IPR053812">
    <property type="entry name" value="HTH_Sigma70_ECF-like"/>
</dbReference>
<dbReference type="InterPro" id="IPR039425">
    <property type="entry name" value="RNA_pol_sigma-70-like"/>
</dbReference>
<dbReference type="Proteomes" id="UP000264071">
    <property type="component" value="Unassembled WGS sequence"/>
</dbReference>
<dbReference type="GO" id="GO:0006352">
    <property type="term" value="P:DNA-templated transcription initiation"/>
    <property type="evidence" value="ECO:0007669"/>
    <property type="project" value="InterPro"/>
</dbReference>
<proteinExistence type="predicted"/>
<dbReference type="InterPro" id="IPR013324">
    <property type="entry name" value="RNA_pol_sigma_r3/r4-like"/>
</dbReference>
<dbReference type="PANTHER" id="PTHR43133">
    <property type="entry name" value="RNA POLYMERASE ECF-TYPE SIGMA FACTO"/>
    <property type="match status" value="1"/>
</dbReference>
<accession>A0A3D4VD27</accession>
<dbReference type="NCBIfam" id="TIGR02999">
    <property type="entry name" value="Sig-70_X6"/>
    <property type="match status" value="1"/>
</dbReference>
<feature type="domain" description="RNA polymerase sigma-70 ECF-like HTH" evidence="4">
    <location>
        <begin position="10"/>
        <end position="189"/>
    </location>
</feature>
<dbReference type="GO" id="GO:0016987">
    <property type="term" value="F:sigma factor activity"/>
    <property type="evidence" value="ECO:0007669"/>
    <property type="project" value="UniProtKB-KW"/>
</dbReference>
<dbReference type="Gene3D" id="1.10.1740.10">
    <property type="match status" value="1"/>
</dbReference>
<dbReference type="InterPro" id="IPR014284">
    <property type="entry name" value="RNA_pol_sigma-70_dom"/>
</dbReference>
<sequence>MTSDPSATPHDVTRLLAELQNGADGAADQLMRVVYRELHELAEHFMRRERPDHTLQPTALVNDAYLRLMGQRETSWQNRSHFFGIAAQAMRRVLVDHARKARAGKREGGERVTLDESVAESPQRSIDLIALDDALNRLAALDPRQARVVELRYFSGLDIEQTAAVIGISAATVKRDWTFARAFLQRELERS</sequence>
<dbReference type="NCBIfam" id="TIGR02937">
    <property type="entry name" value="sigma70-ECF"/>
    <property type="match status" value="1"/>
</dbReference>
<dbReference type="SUPFAM" id="SSF88659">
    <property type="entry name" value="Sigma3 and sigma4 domains of RNA polymerase sigma factors"/>
    <property type="match status" value="1"/>
</dbReference>
<organism evidence="5 6">
    <name type="scientific">Gemmatimonas aurantiaca</name>
    <dbReference type="NCBI Taxonomy" id="173480"/>
    <lineage>
        <taxon>Bacteria</taxon>
        <taxon>Pseudomonadati</taxon>
        <taxon>Gemmatimonadota</taxon>
        <taxon>Gemmatimonadia</taxon>
        <taxon>Gemmatimonadales</taxon>
        <taxon>Gemmatimonadaceae</taxon>
        <taxon>Gemmatimonas</taxon>
    </lineage>
</organism>
<keyword evidence="2" id="KW-0731">Sigma factor</keyword>
<dbReference type="Gene3D" id="1.10.10.10">
    <property type="entry name" value="Winged helix-like DNA-binding domain superfamily/Winged helix DNA-binding domain"/>
    <property type="match status" value="1"/>
</dbReference>
<comment type="caution">
    <text evidence="5">The sequence shown here is derived from an EMBL/GenBank/DDBJ whole genome shotgun (WGS) entry which is preliminary data.</text>
</comment>
<reference evidence="5 6" key="1">
    <citation type="journal article" date="2018" name="Nat. Biotechnol.">
        <title>A standardized bacterial taxonomy based on genome phylogeny substantially revises the tree of life.</title>
        <authorList>
            <person name="Parks D.H."/>
            <person name="Chuvochina M."/>
            <person name="Waite D.W."/>
            <person name="Rinke C."/>
            <person name="Skarshewski A."/>
            <person name="Chaumeil P.A."/>
            <person name="Hugenholtz P."/>
        </authorList>
    </citation>
    <scope>NUCLEOTIDE SEQUENCE [LARGE SCALE GENOMIC DNA]</scope>
    <source>
        <strain evidence="5">UBA8844</strain>
    </source>
</reference>
<evidence type="ECO:0000256" key="3">
    <source>
        <dbReference type="ARBA" id="ARBA00023163"/>
    </source>
</evidence>
<evidence type="ECO:0000313" key="6">
    <source>
        <dbReference type="Proteomes" id="UP000264071"/>
    </source>
</evidence>
<dbReference type="PANTHER" id="PTHR43133:SF39">
    <property type="entry name" value="SIMILAR TO RNA POLYMERASE SIGMA-E FACTOR"/>
    <property type="match status" value="1"/>
</dbReference>
<dbReference type="InterPro" id="IPR011517">
    <property type="entry name" value="RNA_pol_sigma70_ECF-like"/>
</dbReference>
<keyword evidence="1" id="KW-0805">Transcription regulation</keyword>
<dbReference type="Pfam" id="PF07638">
    <property type="entry name" value="Sigma70_ECF"/>
    <property type="match status" value="1"/>
</dbReference>
<evidence type="ECO:0000259" key="4">
    <source>
        <dbReference type="Pfam" id="PF07638"/>
    </source>
</evidence>
<evidence type="ECO:0000256" key="1">
    <source>
        <dbReference type="ARBA" id="ARBA00023015"/>
    </source>
</evidence>
<dbReference type="InterPro" id="IPR036388">
    <property type="entry name" value="WH-like_DNA-bd_sf"/>
</dbReference>
<dbReference type="EMBL" id="DPIY01000012">
    <property type="protein sequence ID" value="HCT59023.1"/>
    <property type="molecule type" value="Genomic_DNA"/>
</dbReference>
<evidence type="ECO:0000256" key="2">
    <source>
        <dbReference type="ARBA" id="ARBA00023082"/>
    </source>
</evidence>